<protein>
    <submittedName>
        <fullName evidence="3">Glycosyltransferase family 4 protein</fullName>
    </submittedName>
</protein>
<organism evidence="3 4">
    <name type="scientific">Pseudotabrizicola algicola</name>
    <dbReference type="NCBI Taxonomy" id="2709381"/>
    <lineage>
        <taxon>Bacteria</taxon>
        <taxon>Pseudomonadati</taxon>
        <taxon>Pseudomonadota</taxon>
        <taxon>Alphaproteobacteria</taxon>
        <taxon>Rhodobacterales</taxon>
        <taxon>Paracoccaceae</taxon>
        <taxon>Pseudotabrizicola</taxon>
    </lineage>
</organism>
<evidence type="ECO:0000259" key="1">
    <source>
        <dbReference type="Pfam" id="PF00534"/>
    </source>
</evidence>
<gene>
    <name evidence="3" type="ORF">G3572_06515</name>
</gene>
<evidence type="ECO:0000313" key="4">
    <source>
        <dbReference type="Proteomes" id="UP000481421"/>
    </source>
</evidence>
<dbReference type="PANTHER" id="PTHR12526:SF584">
    <property type="entry name" value="GLYCOSYLTRANSFERASE"/>
    <property type="match status" value="1"/>
</dbReference>
<dbReference type="GO" id="GO:0016757">
    <property type="term" value="F:glycosyltransferase activity"/>
    <property type="evidence" value="ECO:0007669"/>
    <property type="project" value="InterPro"/>
</dbReference>
<reference evidence="3 4" key="1">
    <citation type="submission" date="2020-02" db="EMBL/GenBank/DDBJ databases">
        <title>Rhodobacter algicola sp. nov., isolated from microalga culture.</title>
        <authorList>
            <person name="Park C.-Y."/>
        </authorList>
    </citation>
    <scope>NUCLEOTIDE SEQUENCE [LARGE SCALE GENOMIC DNA]</scope>
    <source>
        <strain evidence="3 4">ETT8</strain>
    </source>
</reference>
<dbReference type="AlphaFoldDB" id="A0A6B3RRW4"/>
<dbReference type="Gene3D" id="3.40.50.2000">
    <property type="entry name" value="Glycogen Phosphorylase B"/>
    <property type="match status" value="2"/>
</dbReference>
<proteinExistence type="predicted"/>
<dbReference type="PANTHER" id="PTHR12526">
    <property type="entry name" value="GLYCOSYLTRANSFERASE"/>
    <property type="match status" value="1"/>
</dbReference>
<dbReference type="Proteomes" id="UP000481421">
    <property type="component" value="Unassembled WGS sequence"/>
</dbReference>
<dbReference type="RefSeq" id="WP_164609827.1">
    <property type="nucleotide sequence ID" value="NZ_JAAIKE010000001.1"/>
</dbReference>
<dbReference type="EMBL" id="JAAIKE010000001">
    <property type="protein sequence ID" value="NEX45849.1"/>
    <property type="molecule type" value="Genomic_DNA"/>
</dbReference>
<dbReference type="Pfam" id="PF13439">
    <property type="entry name" value="Glyco_transf_4"/>
    <property type="match status" value="1"/>
</dbReference>
<sequence length="376" mass="41964">MKVAIVHYWLVGMRGGERVLEELCTLYPQAVIITHVVDRAAISDRLRRHEIRETAIARMPGARKHYQKYLPFMPRALEMVDMSEFDLVISSESGPAKGIICRPDAVHVCYCHSPMRYIWDHFHIYRAGAGRLTRAAMPLIAHKLRIWDVTTAMRVDHFVANSRFIAQRILSYYRRDAEVIAPPVAVEQFHLAPPEEVGSHYLMAGELVHYKRPDLAIEAFNRNGLPLRVIGGGERLEALRKIAGPNITFLGKVPFEQLKREFARCKALIFPGEEDFGIVPVEVMAAGRPVIAYGRGGALDSVLPGVTGELFAEQSVDSLIAAIARFEAGLAQDIDPPALRRHAEGFSAVLFRARMQAAIDGAIAAKRECGKIRQVV</sequence>
<keyword evidence="3" id="KW-0808">Transferase</keyword>
<dbReference type="InterPro" id="IPR001296">
    <property type="entry name" value="Glyco_trans_1"/>
</dbReference>
<accession>A0A6B3RRW4</accession>
<name>A0A6B3RRW4_9RHOB</name>
<feature type="domain" description="Glycosyltransferase subfamily 4-like N-terminal" evidence="2">
    <location>
        <begin position="14"/>
        <end position="187"/>
    </location>
</feature>
<dbReference type="Pfam" id="PF00534">
    <property type="entry name" value="Glycos_transf_1"/>
    <property type="match status" value="1"/>
</dbReference>
<dbReference type="InterPro" id="IPR028098">
    <property type="entry name" value="Glyco_trans_4-like_N"/>
</dbReference>
<evidence type="ECO:0000259" key="2">
    <source>
        <dbReference type="Pfam" id="PF13439"/>
    </source>
</evidence>
<keyword evidence="4" id="KW-1185">Reference proteome</keyword>
<dbReference type="SUPFAM" id="SSF53756">
    <property type="entry name" value="UDP-Glycosyltransferase/glycogen phosphorylase"/>
    <property type="match status" value="1"/>
</dbReference>
<evidence type="ECO:0000313" key="3">
    <source>
        <dbReference type="EMBL" id="NEX45849.1"/>
    </source>
</evidence>
<comment type="caution">
    <text evidence="3">The sequence shown here is derived from an EMBL/GenBank/DDBJ whole genome shotgun (WGS) entry which is preliminary data.</text>
</comment>
<feature type="domain" description="Glycosyl transferase family 1" evidence="1">
    <location>
        <begin position="201"/>
        <end position="327"/>
    </location>
</feature>